<proteinExistence type="predicted"/>
<dbReference type="EMBL" id="MU001633">
    <property type="protein sequence ID" value="KAF2485778.1"/>
    <property type="molecule type" value="Genomic_DNA"/>
</dbReference>
<dbReference type="InterPro" id="IPR012677">
    <property type="entry name" value="Nucleotide-bd_a/b_plait_sf"/>
</dbReference>
<dbReference type="GeneID" id="54474113"/>
<reference evidence="1" key="1">
    <citation type="journal article" date="2020" name="Stud. Mycol.">
        <title>101 Dothideomycetes genomes: a test case for predicting lifestyles and emergence of pathogens.</title>
        <authorList>
            <person name="Haridas S."/>
            <person name="Albert R."/>
            <person name="Binder M."/>
            <person name="Bloem J."/>
            <person name="Labutti K."/>
            <person name="Salamov A."/>
            <person name="Andreopoulos B."/>
            <person name="Baker S."/>
            <person name="Barry K."/>
            <person name="Bills G."/>
            <person name="Bluhm B."/>
            <person name="Cannon C."/>
            <person name="Castanera R."/>
            <person name="Culley D."/>
            <person name="Daum C."/>
            <person name="Ezra D."/>
            <person name="Gonzalez J."/>
            <person name="Henrissat B."/>
            <person name="Kuo A."/>
            <person name="Liang C."/>
            <person name="Lipzen A."/>
            <person name="Lutzoni F."/>
            <person name="Magnuson J."/>
            <person name="Mondo S."/>
            <person name="Nolan M."/>
            <person name="Ohm R."/>
            <person name="Pangilinan J."/>
            <person name="Park H.-J."/>
            <person name="Ramirez L."/>
            <person name="Alfaro M."/>
            <person name="Sun H."/>
            <person name="Tritt A."/>
            <person name="Yoshinaga Y."/>
            <person name="Zwiers L.-H."/>
            <person name="Turgeon B."/>
            <person name="Goodwin S."/>
            <person name="Spatafora J."/>
            <person name="Crous P."/>
            <person name="Grigoriev I."/>
        </authorList>
    </citation>
    <scope>NUCLEOTIDE SEQUENCE</scope>
    <source>
        <strain evidence="1">CBS 113389</strain>
    </source>
</reference>
<dbReference type="AlphaFoldDB" id="A0A6A6PZY7"/>
<keyword evidence="2" id="KW-1185">Reference proteome</keyword>
<dbReference type="CDD" id="cd00590">
    <property type="entry name" value="RRM_SF"/>
    <property type="match status" value="1"/>
</dbReference>
<dbReference type="InterPro" id="IPR035979">
    <property type="entry name" value="RBD_domain_sf"/>
</dbReference>
<evidence type="ECO:0000313" key="1">
    <source>
        <dbReference type="EMBL" id="KAF2485778.1"/>
    </source>
</evidence>
<dbReference type="Proteomes" id="UP000799767">
    <property type="component" value="Unassembled WGS sequence"/>
</dbReference>
<evidence type="ECO:0008006" key="3">
    <source>
        <dbReference type="Google" id="ProtNLM"/>
    </source>
</evidence>
<accession>A0A6A6PZY7</accession>
<dbReference type="Gene3D" id="3.30.70.330">
    <property type="match status" value="1"/>
</dbReference>
<organism evidence="1 2">
    <name type="scientific">Neohortaea acidophila</name>
    <dbReference type="NCBI Taxonomy" id="245834"/>
    <lineage>
        <taxon>Eukaryota</taxon>
        <taxon>Fungi</taxon>
        <taxon>Dikarya</taxon>
        <taxon>Ascomycota</taxon>
        <taxon>Pezizomycotina</taxon>
        <taxon>Dothideomycetes</taxon>
        <taxon>Dothideomycetidae</taxon>
        <taxon>Mycosphaerellales</taxon>
        <taxon>Teratosphaeriaceae</taxon>
        <taxon>Neohortaea</taxon>
    </lineage>
</organism>
<dbReference type="SUPFAM" id="SSF54928">
    <property type="entry name" value="RNA-binding domain, RBD"/>
    <property type="match status" value="1"/>
</dbReference>
<sequence length="436" mass="48869">MPRTRGFCVFDLDHHLSKDEILHLCSGHNLFVIEDAKIFLQSLHSTTGGPGYPSNWLLPRSNAAFTVQVEYRSMDMATEAMVWLCSIRVACRYLRVEYAQDPTIMAKDFMLHSIAAPDRMQIPAKARRLTLNETCGPGSKETGVPVAQQETRSILITDLPPKVGPSEVWSFFMEQHRFAIEEMEVFRGDSGAMEQARVSLTSVEAAREAIRRINANFWAGKTIHVVLDWRPSSPLIRNAQQTFAVSLFGWPGSIDTSDIRALLSHAGQYLHTEFYCFSNTHDGTMNVTAIYASARDARRALFMFDDLLLDGGRFRVSGFQHGPGLQHPALPSVRAKEHPVHPDNVLNSPGTCGLFLRNISTSMPDKLYEWLKLCPKDGEPRLSMLSCQGQSCSAILVEYNSATIAAAERRRLDDFDCGQGNLRIQACFDQRTAVRR</sequence>
<evidence type="ECO:0000313" key="2">
    <source>
        <dbReference type="Proteomes" id="UP000799767"/>
    </source>
</evidence>
<name>A0A6A6PZY7_9PEZI</name>
<gene>
    <name evidence="1" type="ORF">BDY17DRAFT_294226</name>
</gene>
<dbReference type="GO" id="GO:0003676">
    <property type="term" value="F:nucleic acid binding"/>
    <property type="evidence" value="ECO:0007669"/>
    <property type="project" value="InterPro"/>
</dbReference>
<dbReference type="RefSeq" id="XP_033592347.1">
    <property type="nucleotide sequence ID" value="XM_033733111.1"/>
</dbReference>
<protein>
    <recommendedName>
        <fullName evidence="3">RRM domain-containing protein</fullName>
    </recommendedName>
</protein>